<name>A0A427AZZ6_ENSVE</name>
<dbReference type="Proteomes" id="UP000287651">
    <property type="component" value="Unassembled WGS sequence"/>
</dbReference>
<dbReference type="GO" id="GO:1902975">
    <property type="term" value="P:mitotic DNA replication initiation"/>
    <property type="evidence" value="ECO:0007669"/>
    <property type="project" value="TreeGrafter"/>
</dbReference>
<organism evidence="2 3">
    <name type="scientific">Ensete ventricosum</name>
    <name type="common">Abyssinian banana</name>
    <name type="synonym">Musa ensete</name>
    <dbReference type="NCBI Taxonomy" id="4639"/>
    <lineage>
        <taxon>Eukaryota</taxon>
        <taxon>Viridiplantae</taxon>
        <taxon>Streptophyta</taxon>
        <taxon>Embryophyta</taxon>
        <taxon>Tracheophyta</taxon>
        <taxon>Spermatophyta</taxon>
        <taxon>Magnoliopsida</taxon>
        <taxon>Liliopsida</taxon>
        <taxon>Zingiberales</taxon>
        <taxon>Musaceae</taxon>
        <taxon>Ensete</taxon>
    </lineage>
</organism>
<feature type="region of interest" description="Disordered" evidence="1">
    <location>
        <begin position="65"/>
        <end position="104"/>
    </location>
</feature>
<dbReference type="InterPro" id="IPR010492">
    <property type="entry name" value="GINS_Psf3"/>
</dbReference>
<evidence type="ECO:0000256" key="1">
    <source>
        <dbReference type="SAM" id="MobiDB-lite"/>
    </source>
</evidence>
<dbReference type="PANTHER" id="PTHR22768">
    <property type="entry name" value="DNA REPLICATION COMPLEX GINS PROTEIN PSF3"/>
    <property type="match status" value="1"/>
</dbReference>
<evidence type="ECO:0000313" key="3">
    <source>
        <dbReference type="Proteomes" id="UP000287651"/>
    </source>
</evidence>
<accession>A0A427AZZ6</accession>
<protein>
    <recommendedName>
        <fullName evidence="4">GINS subunit domain-containing protein</fullName>
    </recommendedName>
</protein>
<sequence>MVEFYDVAEVPTWLGSSYVRKIICVNKCWVWSSGEVNLKFRGSPLGSFLLGVRHLRLPDCKSLLGQPAQGSPRDEDSQNDPFDDQVSAPTEKGNSGPPKLSSRRMPGYYDMDDILMEDEVCDCTYALIEKGTKMDLPYWLAHQLHLRQAVSISVPASFSQKYGTFFA</sequence>
<dbReference type="Gene3D" id="1.20.58.2050">
    <property type="match status" value="1"/>
</dbReference>
<dbReference type="EMBL" id="AMZH03000811">
    <property type="protein sequence ID" value="RRT81854.1"/>
    <property type="molecule type" value="Genomic_DNA"/>
</dbReference>
<gene>
    <name evidence="2" type="ORF">B296_00008320</name>
</gene>
<reference evidence="2 3" key="1">
    <citation type="journal article" date="2014" name="Agronomy (Basel)">
        <title>A Draft Genome Sequence for Ensete ventricosum, the Drought-Tolerant Tree Against Hunger.</title>
        <authorList>
            <person name="Harrison J."/>
            <person name="Moore K.A."/>
            <person name="Paszkiewicz K."/>
            <person name="Jones T."/>
            <person name="Grant M."/>
            <person name="Ambacheew D."/>
            <person name="Muzemil S."/>
            <person name="Studholme D.J."/>
        </authorList>
    </citation>
    <scope>NUCLEOTIDE SEQUENCE [LARGE SCALE GENOMIC DNA]</scope>
</reference>
<comment type="caution">
    <text evidence="2">The sequence shown here is derived from an EMBL/GenBank/DDBJ whole genome shotgun (WGS) entry which is preliminary data.</text>
</comment>
<evidence type="ECO:0000313" key="2">
    <source>
        <dbReference type="EMBL" id="RRT81854.1"/>
    </source>
</evidence>
<dbReference type="InterPro" id="IPR038437">
    <property type="entry name" value="GINS_Psf3_sf"/>
</dbReference>
<dbReference type="SUPFAM" id="SSF160059">
    <property type="entry name" value="PriA/YqbF domain"/>
    <property type="match status" value="1"/>
</dbReference>
<dbReference type="CDD" id="cd21693">
    <property type="entry name" value="GINS_B_Psf3"/>
    <property type="match status" value="1"/>
</dbReference>
<proteinExistence type="predicted"/>
<dbReference type="PANTHER" id="PTHR22768:SF0">
    <property type="entry name" value="DNA REPLICATION COMPLEX GINS PROTEIN PSF3"/>
    <property type="match status" value="1"/>
</dbReference>
<evidence type="ECO:0008006" key="4">
    <source>
        <dbReference type="Google" id="ProtNLM"/>
    </source>
</evidence>
<dbReference type="GO" id="GO:0000811">
    <property type="term" value="C:GINS complex"/>
    <property type="evidence" value="ECO:0007669"/>
    <property type="project" value="TreeGrafter"/>
</dbReference>
<dbReference type="AlphaFoldDB" id="A0A427AZZ6"/>